<evidence type="ECO:0000313" key="4">
    <source>
        <dbReference type="Proteomes" id="UP000192772"/>
    </source>
</evidence>
<evidence type="ECO:0000256" key="2">
    <source>
        <dbReference type="SAM" id="Phobius"/>
    </source>
</evidence>
<organism evidence="3 4">
    <name type="scientific">Mycolicibacterium elephantis</name>
    <dbReference type="NCBI Taxonomy" id="81858"/>
    <lineage>
        <taxon>Bacteria</taxon>
        <taxon>Bacillati</taxon>
        <taxon>Actinomycetota</taxon>
        <taxon>Actinomycetes</taxon>
        <taxon>Mycobacteriales</taxon>
        <taxon>Mycobacteriaceae</taxon>
        <taxon>Mycolicibacterium</taxon>
    </lineage>
</organism>
<protein>
    <recommendedName>
        <fullName evidence="5">Chemotaxis methyl-accepting receptor HlyB-like 4HB MCP domain-containing protein</fullName>
    </recommendedName>
</protein>
<dbReference type="NCBIfam" id="NF041460">
    <property type="entry name" value="kinGactiv_GlnX"/>
    <property type="match status" value="1"/>
</dbReference>
<feature type="transmembrane region" description="Helical" evidence="2">
    <location>
        <begin position="209"/>
        <end position="227"/>
    </location>
</feature>
<feature type="transmembrane region" description="Helical" evidence="2">
    <location>
        <begin position="239"/>
        <end position="259"/>
    </location>
</feature>
<comment type="caution">
    <text evidence="3">The sequence shown here is derived from an EMBL/GenBank/DDBJ whole genome shotgun (WGS) entry which is preliminary data.</text>
</comment>
<reference evidence="3 4" key="1">
    <citation type="submission" date="2017-02" db="EMBL/GenBank/DDBJ databases">
        <title>The new phylogeny of genus Mycobacterium.</title>
        <authorList>
            <person name="Tortoli E."/>
            <person name="Trovato A."/>
            <person name="Cirillo D.M."/>
        </authorList>
    </citation>
    <scope>NUCLEOTIDE SEQUENCE [LARGE SCALE GENOMIC DNA]</scope>
    <source>
        <strain evidence="3 4">FI-09383</strain>
    </source>
</reference>
<gene>
    <name evidence="3" type="ORF">BST23_23870</name>
</gene>
<dbReference type="EMBL" id="MVHP01000041">
    <property type="protein sequence ID" value="ORA59825.1"/>
    <property type="molecule type" value="Genomic_DNA"/>
</dbReference>
<sequence>MTVELAHPSTEPLASRSPTTSAHPRWWFFWTTPGRILTIGFVLSALVIASAFGTSTTINDRQQALMRVLNHTEPLAFAAGQLYTTLSVADAAAATAFIAGAEPQDVRQRYEQAITDASVAVTRASSGLTDEDMIQLLGRINAQLSVYTGLVETARTNNRSGNPVGSSYLSEASALMQTQILPNAQHLYEQTSAMVDEETSASTRIPGPVILIVLATLLFGVFANRWLARRTRRRINIGFVAGGLAVSIMLIWVGTALILSTTDSRNAKDTAAQSLKTITNLAITAQQARADEILSLIRRGDETVRKQSYYQRIDMMAEQLSEYLARDDAVDKSDLADAEQLLRRWRAADDRINAYISVGNYQAATQVALGTREDDSTPAFNQLDEALSKGIEESRSQLRNNIVSAHRVLSGATVGAAVLSIVAAVSVALGLWPRLSEYG</sequence>
<keyword evidence="2" id="KW-0472">Membrane</keyword>
<proteinExistence type="predicted"/>
<keyword evidence="2" id="KW-1133">Transmembrane helix</keyword>
<dbReference type="Proteomes" id="UP000192772">
    <property type="component" value="Unassembled WGS sequence"/>
</dbReference>
<accession>A0A0M2ZMB3</accession>
<dbReference type="RefSeq" id="WP_046751744.1">
    <property type="nucleotide sequence ID" value="NZ_JACKTZ010000014.1"/>
</dbReference>
<feature type="region of interest" description="Disordered" evidence="1">
    <location>
        <begin position="1"/>
        <end position="20"/>
    </location>
</feature>
<name>A0A0M2ZMB3_9MYCO</name>
<accession>A0A1A0Q645</accession>
<dbReference type="STRING" id="81858.BST23_23870"/>
<evidence type="ECO:0000256" key="1">
    <source>
        <dbReference type="SAM" id="MobiDB-lite"/>
    </source>
</evidence>
<dbReference type="OrthoDB" id="3218196at2"/>
<dbReference type="InterPro" id="IPR048183">
    <property type="entry name" value="GlnX-like"/>
</dbReference>
<keyword evidence="2" id="KW-0812">Transmembrane</keyword>
<evidence type="ECO:0000313" key="3">
    <source>
        <dbReference type="EMBL" id="ORA59825.1"/>
    </source>
</evidence>
<evidence type="ECO:0008006" key="5">
    <source>
        <dbReference type="Google" id="ProtNLM"/>
    </source>
</evidence>
<feature type="transmembrane region" description="Helical" evidence="2">
    <location>
        <begin position="36"/>
        <end position="58"/>
    </location>
</feature>
<dbReference type="AlphaFoldDB" id="A0A0M2ZMB3"/>
<feature type="transmembrane region" description="Helical" evidence="2">
    <location>
        <begin position="408"/>
        <end position="432"/>
    </location>
</feature>